<keyword evidence="6" id="KW-0648">Protein biosynthesis</keyword>
<keyword evidence="5" id="KW-0067">ATP-binding</keyword>
<sequence length="451" mass="51373">MCIVNTTSTDADIEIHGWVKSVRVQKNVSFAEINDGLSFRGIQAILTKEQAKELTTGTSVKLRGRLVESIGSEQNRELQVDQVEILGKCDAATYPLQKKHHSFDYLREISHLRPRSNTFSALARVRNCAITGFENFFQKNEFLRVHTPILTASDCEGGSKVFKISTSHQPVRPTACNSSGNNLEYFDKPVYLTVSGQLHAEIMASSLSRVYTFGPVFRAEESVTSRHLAEFWMHEAEIAFLTQLADLLEFTEECIRSTTTHILESLSTDIDFFRKWIDAHLISRLESLNGAQFTRMTYTEAINILSNSKRKFEFTPKYGTTLKSEHEKFLANEHCRAPVFITDYPKSIKPFYMRMNNDGETVACFDLLVPKIGELVGGSLREERYEQLESQMIEKGLNVDEYQWYLDLRKYGSVPHGGFGIGFDRYLQFVTGIDNIRDVVAFPRAVGQCRF</sequence>
<dbReference type="InterPro" id="IPR004365">
    <property type="entry name" value="NA-bd_OB_tRNA"/>
</dbReference>
<dbReference type="Gene3D" id="2.40.50.140">
    <property type="entry name" value="Nucleic acid-binding proteins"/>
    <property type="match status" value="1"/>
</dbReference>
<dbReference type="AlphaFoldDB" id="A0A9N9AW87"/>
<organism evidence="11 12">
    <name type="scientific">Ambispora leptoticha</name>
    <dbReference type="NCBI Taxonomy" id="144679"/>
    <lineage>
        <taxon>Eukaryota</taxon>
        <taxon>Fungi</taxon>
        <taxon>Fungi incertae sedis</taxon>
        <taxon>Mucoromycota</taxon>
        <taxon>Glomeromycotina</taxon>
        <taxon>Glomeromycetes</taxon>
        <taxon>Archaeosporales</taxon>
        <taxon>Ambisporaceae</taxon>
        <taxon>Ambispora</taxon>
    </lineage>
</organism>
<evidence type="ECO:0000313" key="11">
    <source>
        <dbReference type="EMBL" id="CAG8544913.1"/>
    </source>
</evidence>
<gene>
    <name evidence="11" type="ORF">ALEPTO_LOCUS5593</name>
</gene>
<comment type="similarity">
    <text evidence="1">Belongs to the class-II aminoacyl-tRNA synthetase family.</text>
</comment>
<accession>A0A9N9AW87</accession>
<dbReference type="NCBIfam" id="NF003037">
    <property type="entry name" value="PRK03932.1"/>
    <property type="match status" value="1"/>
</dbReference>
<dbReference type="InterPro" id="IPR006195">
    <property type="entry name" value="aa-tRNA-synth_II"/>
</dbReference>
<proteinExistence type="inferred from homology"/>
<dbReference type="HAMAP" id="MF_00534">
    <property type="entry name" value="Asn_tRNA_synth"/>
    <property type="match status" value="1"/>
</dbReference>
<dbReference type="InterPro" id="IPR004522">
    <property type="entry name" value="Asn-tRNA-ligase"/>
</dbReference>
<dbReference type="Proteomes" id="UP000789508">
    <property type="component" value="Unassembled WGS sequence"/>
</dbReference>
<evidence type="ECO:0000256" key="3">
    <source>
        <dbReference type="ARBA" id="ARBA00022598"/>
    </source>
</evidence>
<protein>
    <recommendedName>
        <fullName evidence="9">Asparagine--tRNA ligase, mitochondrial</fullName>
        <ecNumber evidence="2">6.1.1.22</ecNumber>
    </recommendedName>
    <alternativeName>
        <fullName evidence="8">Asparaginyl-tRNA synthetase</fullName>
    </alternativeName>
</protein>
<dbReference type="PANTHER" id="PTHR22594:SF34">
    <property type="entry name" value="ASPARAGINE--TRNA LIGASE, MITOCHONDRIAL-RELATED"/>
    <property type="match status" value="1"/>
</dbReference>
<evidence type="ECO:0000256" key="8">
    <source>
        <dbReference type="ARBA" id="ARBA00029886"/>
    </source>
</evidence>
<evidence type="ECO:0000256" key="6">
    <source>
        <dbReference type="ARBA" id="ARBA00022917"/>
    </source>
</evidence>
<keyword evidence="7" id="KW-0030">Aminoacyl-tRNA synthetase</keyword>
<dbReference type="GO" id="GO:0005739">
    <property type="term" value="C:mitochondrion"/>
    <property type="evidence" value="ECO:0007669"/>
    <property type="project" value="TreeGrafter"/>
</dbReference>
<dbReference type="Pfam" id="PF00152">
    <property type="entry name" value="tRNA-synt_2"/>
    <property type="match status" value="1"/>
</dbReference>
<dbReference type="InterPro" id="IPR004364">
    <property type="entry name" value="Aa-tRNA-synt_II"/>
</dbReference>
<dbReference type="CDD" id="cd04318">
    <property type="entry name" value="EcAsnRS_like_N"/>
    <property type="match status" value="1"/>
</dbReference>
<dbReference type="GO" id="GO:0005524">
    <property type="term" value="F:ATP binding"/>
    <property type="evidence" value="ECO:0007669"/>
    <property type="project" value="UniProtKB-KW"/>
</dbReference>
<dbReference type="PANTHER" id="PTHR22594">
    <property type="entry name" value="ASPARTYL/LYSYL-TRNA SYNTHETASE"/>
    <property type="match status" value="1"/>
</dbReference>
<dbReference type="Gene3D" id="3.30.930.10">
    <property type="entry name" value="Bira Bifunctional Protein, Domain 2"/>
    <property type="match status" value="1"/>
</dbReference>
<dbReference type="FunFam" id="3.30.930.10:FF:000016">
    <property type="entry name" value="Asparagine--tRNA ligase"/>
    <property type="match status" value="1"/>
</dbReference>
<dbReference type="OrthoDB" id="1931232at2759"/>
<evidence type="ECO:0000256" key="2">
    <source>
        <dbReference type="ARBA" id="ARBA00012816"/>
    </source>
</evidence>
<dbReference type="GO" id="GO:0006421">
    <property type="term" value="P:asparaginyl-tRNA aminoacylation"/>
    <property type="evidence" value="ECO:0007669"/>
    <property type="project" value="InterPro"/>
</dbReference>
<dbReference type="GO" id="GO:0003676">
    <property type="term" value="F:nucleic acid binding"/>
    <property type="evidence" value="ECO:0007669"/>
    <property type="project" value="InterPro"/>
</dbReference>
<dbReference type="InterPro" id="IPR012340">
    <property type="entry name" value="NA-bd_OB-fold"/>
</dbReference>
<name>A0A9N9AW87_9GLOM</name>
<dbReference type="PROSITE" id="PS50862">
    <property type="entry name" value="AA_TRNA_LIGASE_II"/>
    <property type="match status" value="1"/>
</dbReference>
<dbReference type="EMBL" id="CAJVPS010001616">
    <property type="protein sequence ID" value="CAG8544913.1"/>
    <property type="molecule type" value="Genomic_DNA"/>
</dbReference>
<dbReference type="Pfam" id="PF01336">
    <property type="entry name" value="tRNA_anti-codon"/>
    <property type="match status" value="1"/>
</dbReference>
<evidence type="ECO:0000256" key="9">
    <source>
        <dbReference type="ARBA" id="ARBA00068798"/>
    </source>
</evidence>
<dbReference type="EC" id="6.1.1.22" evidence="2"/>
<comment type="caution">
    <text evidence="11">The sequence shown here is derived from an EMBL/GenBank/DDBJ whole genome shotgun (WGS) entry which is preliminary data.</text>
</comment>
<evidence type="ECO:0000313" key="12">
    <source>
        <dbReference type="Proteomes" id="UP000789508"/>
    </source>
</evidence>
<dbReference type="GO" id="GO:0004816">
    <property type="term" value="F:asparagine-tRNA ligase activity"/>
    <property type="evidence" value="ECO:0007669"/>
    <property type="project" value="UniProtKB-EC"/>
</dbReference>
<keyword evidence="3" id="KW-0436">Ligase</keyword>
<dbReference type="InterPro" id="IPR045864">
    <property type="entry name" value="aa-tRNA-synth_II/BPL/LPL"/>
</dbReference>
<dbReference type="NCBIfam" id="TIGR00457">
    <property type="entry name" value="asnS"/>
    <property type="match status" value="1"/>
</dbReference>
<keyword evidence="12" id="KW-1185">Reference proteome</keyword>
<evidence type="ECO:0000259" key="10">
    <source>
        <dbReference type="PROSITE" id="PS50862"/>
    </source>
</evidence>
<dbReference type="InterPro" id="IPR002312">
    <property type="entry name" value="Asp/Asn-tRNA-synth_IIb"/>
</dbReference>
<dbReference type="CDD" id="cd00776">
    <property type="entry name" value="AsxRS_core"/>
    <property type="match status" value="1"/>
</dbReference>
<reference evidence="11" key="1">
    <citation type="submission" date="2021-06" db="EMBL/GenBank/DDBJ databases">
        <authorList>
            <person name="Kallberg Y."/>
            <person name="Tangrot J."/>
            <person name="Rosling A."/>
        </authorList>
    </citation>
    <scope>NUCLEOTIDE SEQUENCE</scope>
    <source>
        <strain evidence="11">FL130A</strain>
    </source>
</reference>
<keyword evidence="4" id="KW-0547">Nucleotide-binding</keyword>
<dbReference type="SUPFAM" id="SSF55681">
    <property type="entry name" value="Class II aaRS and biotin synthetases"/>
    <property type="match status" value="1"/>
</dbReference>
<feature type="domain" description="Aminoacyl-transfer RNA synthetases class-II family profile" evidence="10">
    <location>
        <begin position="133"/>
        <end position="443"/>
    </location>
</feature>
<dbReference type="SUPFAM" id="SSF50249">
    <property type="entry name" value="Nucleic acid-binding proteins"/>
    <property type="match status" value="1"/>
</dbReference>
<evidence type="ECO:0000256" key="4">
    <source>
        <dbReference type="ARBA" id="ARBA00022741"/>
    </source>
</evidence>
<evidence type="ECO:0000256" key="1">
    <source>
        <dbReference type="ARBA" id="ARBA00008226"/>
    </source>
</evidence>
<dbReference type="PRINTS" id="PR01042">
    <property type="entry name" value="TRNASYNTHASP"/>
</dbReference>
<evidence type="ECO:0000256" key="5">
    <source>
        <dbReference type="ARBA" id="ARBA00022840"/>
    </source>
</evidence>
<evidence type="ECO:0000256" key="7">
    <source>
        <dbReference type="ARBA" id="ARBA00023146"/>
    </source>
</evidence>